<proteinExistence type="predicted"/>
<evidence type="ECO:0000313" key="2">
    <source>
        <dbReference type="Proteomes" id="UP001057402"/>
    </source>
</evidence>
<protein>
    <submittedName>
        <fullName evidence="1">Uncharacterized protein</fullName>
    </submittedName>
</protein>
<evidence type="ECO:0000313" key="1">
    <source>
        <dbReference type="EMBL" id="KAI4369443.1"/>
    </source>
</evidence>
<accession>A0ACB9QT78</accession>
<gene>
    <name evidence="1" type="ORF">MLD38_017880</name>
</gene>
<sequence length="360" mass="40288">MGRRAADAEMKKPIGVSVAGDDVSPDEVYISRNTSEDFVDKKEYEVKECTSAMSVAEEFRDKLEVPGTKAMSVHAGVVDGENEGLQDRKSTDYSKISTPTIKTHTAVDGPGQRIIPQPFTLETEKRAVRRAAVDEDPFALNCSPNSIHRTPTHMNVANRASWKQFQHNIKIHHDDDDAFSVASTVASMRSIRSTRSRVTVPTAPTFRSSLRAEQRREFYTKLEEKHKALEAEKNQYEARTKEEQEAAIKQLRRSMVVRANPVPSFYYEGPPPKAELKKLPLTRPKSPNLSRRKSCNNAFTSSQEKPKPCARPFRHSIGSYKEDKMLQANGRSPNGNDQSGKKKAPVTADGTTKAKEAEQE</sequence>
<organism evidence="1 2">
    <name type="scientific">Melastoma candidum</name>
    <dbReference type="NCBI Taxonomy" id="119954"/>
    <lineage>
        <taxon>Eukaryota</taxon>
        <taxon>Viridiplantae</taxon>
        <taxon>Streptophyta</taxon>
        <taxon>Embryophyta</taxon>
        <taxon>Tracheophyta</taxon>
        <taxon>Spermatophyta</taxon>
        <taxon>Magnoliopsida</taxon>
        <taxon>eudicotyledons</taxon>
        <taxon>Gunneridae</taxon>
        <taxon>Pentapetalae</taxon>
        <taxon>rosids</taxon>
        <taxon>malvids</taxon>
        <taxon>Myrtales</taxon>
        <taxon>Melastomataceae</taxon>
        <taxon>Melastomatoideae</taxon>
        <taxon>Melastomateae</taxon>
        <taxon>Melastoma</taxon>
    </lineage>
</organism>
<reference evidence="2" key="1">
    <citation type="journal article" date="2023" name="Front. Plant Sci.">
        <title>Chromosomal-level genome assembly of Melastoma candidum provides insights into trichome evolution.</title>
        <authorList>
            <person name="Zhong Y."/>
            <person name="Wu W."/>
            <person name="Sun C."/>
            <person name="Zou P."/>
            <person name="Liu Y."/>
            <person name="Dai S."/>
            <person name="Zhou R."/>
        </authorList>
    </citation>
    <scope>NUCLEOTIDE SEQUENCE [LARGE SCALE GENOMIC DNA]</scope>
</reference>
<dbReference type="Proteomes" id="UP001057402">
    <property type="component" value="Chromosome 5"/>
</dbReference>
<name>A0ACB9QT78_9MYRT</name>
<comment type="caution">
    <text evidence="1">The sequence shown here is derived from an EMBL/GenBank/DDBJ whole genome shotgun (WGS) entry which is preliminary data.</text>
</comment>
<keyword evidence="2" id="KW-1185">Reference proteome</keyword>
<dbReference type="EMBL" id="CM042884">
    <property type="protein sequence ID" value="KAI4369443.1"/>
    <property type="molecule type" value="Genomic_DNA"/>
</dbReference>